<comment type="caution">
    <text evidence="1">The sequence shown here is derived from an EMBL/GenBank/DDBJ whole genome shotgun (WGS) entry which is preliminary data.</text>
</comment>
<accession>A0A4U2Z6C5</accession>
<dbReference type="Proteomes" id="UP000308744">
    <property type="component" value="Unassembled WGS sequence"/>
</dbReference>
<name>A0A4U2Z6C5_9BACI</name>
<evidence type="ECO:0000313" key="1">
    <source>
        <dbReference type="EMBL" id="TKI69777.1"/>
    </source>
</evidence>
<evidence type="ECO:0000313" key="2">
    <source>
        <dbReference type="Proteomes" id="UP000308744"/>
    </source>
</evidence>
<dbReference type="EMBL" id="SZPU01000023">
    <property type="protein sequence ID" value="TKI69777.1"/>
    <property type="molecule type" value="Genomic_DNA"/>
</dbReference>
<protein>
    <submittedName>
        <fullName evidence="1">Uncharacterized protein</fullName>
    </submittedName>
</protein>
<reference evidence="1 2" key="1">
    <citation type="submission" date="2019-04" db="EMBL/GenBank/DDBJ databases">
        <title>Lysinibacillus genome sequencing.</title>
        <authorList>
            <person name="Dunlap C."/>
        </authorList>
    </citation>
    <scope>NUCLEOTIDE SEQUENCE [LARGE SCALE GENOMIC DNA]</scope>
    <source>
        <strain evidence="1 2">CCTCC AB 2010389</strain>
    </source>
</reference>
<dbReference type="RefSeq" id="WP_107897587.1">
    <property type="nucleotide sequence ID" value="NZ_PYWM01000046.1"/>
</dbReference>
<keyword evidence="2" id="KW-1185">Reference proteome</keyword>
<proteinExistence type="predicted"/>
<dbReference type="AlphaFoldDB" id="A0A4U2Z6C5"/>
<organism evidence="1 2">
    <name type="scientific">Lysinibacillus mangiferihumi</name>
    <dbReference type="NCBI Taxonomy" id="1130819"/>
    <lineage>
        <taxon>Bacteria</taxon>
        <taxon>Bacillati</taxon>
        <taxon>Bacillota</taxon>
        <taxon>Bacilli</taxon>
        <taxon>Bacillales</taxon>
        <taxon>Bacillaceae</taxon>
        <taxon>Lysinibacillus</taxon>
    </lineage>
</organism>
<sequence length="86" mass="9921">MTIEQLVHIIEGDLIEIVDTRRVGELNMLEMNVLSELAKGHSIDYLCNSKKFTNIEVEQAIWNINAYFGTSHYLEAVYKAYTEKVI</sequence>
<gene>
    <name evidence="1" type="ORF">FC756_08875</name>
</gene>